<feature type="domain" description="Glycosyl hydrolase family 13 catalytic" evidence="3">
    <location>
        <begin position="148"/>
        <end position="438"/>
    </location>
</feature>
<dbReference type="Pfam" id="PF00128">
    <property type="entry name" value="Alpha-amylase"/>
    <property type="match status" value="1"/>
</dbReference>
<dbReference type="PANTHER" id="PTHR46673:SF1">
    <property type="entry name" value="4F2 CELL-SURFACE ANTIGEN HEAVY CHAIN"/>
    <property type="match status" value="1"/>
</dbReference>
<dbReference type="GO" id="GO:0016324">
    <property type="term" value="C:apical plasma membrane"/>
    <property type="evidence" value="ECO:0007669"/>
    <property type="project" value="TreeGrafter"/>
</dbReference>
<evidence type="ECO:0000256" key="2">
    <source>
        <dbReference type="SAM" id="Phobius"/>
    </source>
</evidence>
<reference evidence="4" key="1">
    <citation type="submission" date="2025-08" db="UniProtKB">
        <authorList>
            <consortium name="Ensembl"/>
        </authorList>
    </citation>
    <scope>IDENTIFICATION</scope>
</reference>
<organism evidence="4 5">
    <name type="scientific">Accipiter nisus</name>
    <name type="common">Eurasian sparrowhawk</name>
    <dbReference type="NCBI Taxonomy" id="211598"/>
    <lineage>
        <taxon>Eukaryota</taxon>
        <taxon>Metazoa</taxon>
        <taxon>Chordata</taxon>
        <taxon>Craniata</taxon>
        <taxon>Vertebrata</taxon>
        <taxon>Euteleostomi</taxon>
        <taxon>Archelosauria</taxon>
        <taxon>Archosauria</taxon>
        <taxon>Dinosauria</taxon>
        <taxon>Saurischia</taxon>
        <taxon>Theropoda</taxon>
        <taxon>Coelurosauria</taxon>
        <taxon>Aves</taxon>
        <taxon>Neognathae</taxon>
        <taxon>Neoaves</taxon>
        <taxon>Telluraves</taxon>
        <taxon>Accipitrimorphae</taxon>
        <taxon>Accipitriformes</taxon>
        <taxon>Accipitridae</taxon>
        <taxon>Accipitrinae</taxon>
        <taxon>Accipiter</taxon>
    </lineage>
</organism>
<dbReference type="Gene3D" id="2.60.40.1180">
    <property type="entry name" value="Golgi alpha-mannosidase II"/>
    <property type="match status" value="1"/>
</dbReference>
<dbReference type="InterPro" id="IPR017853">
    <property type="entry name" value="GH"/>
</dbReference>
<dbReference type="GO" id="GO:1903801">
    <property type="term" value="P:L-leucine import across plasma membrane"/>
    <property type="evidence" value="ECO:0007669"/>
    <property type="project" value="TreeGrafter"/>
</dbReference>
<feature type="region of interest" description="Disordered" evidence="1">
    <location>
        <begin position="1"/>
        <end position="58"/>
    </location>
</feature>
<dbReference type="GO" id="GO:0015190">
    <property type="term" value="F:L-leucine transmembrane transporter activity"/>
    <property type="evidence" value="ECO:0007669"/>
    <property type="project" value="TreeGrafter"/>
</dbReference>
<dbReference type="GO" id="GO:0015823">
    <property type="term" value="P:phenylalanine transport"/>
    <property type="evidence" value="ECO:0007669"/>
    <property type="project" value="TreeGrafter"/>
</dbReference>
<evidence type="ECO:0000313" key="4">
    <source>
        <dbReference type="Ensembl" id="ENSANIP00000009350.1"/>
    </source>
</evidence>
<protein>
    <recommendedName>
        <fullName evidence="3">Glycosyl hydrolase family 13 catalytic domain-containing protein</fullName>
    </recommendedName>
</protein>
<dbReference type="InterPro" id="IPR013780">
    <property type="entry name" value="Glyco_hydro_b"/>
</dbReference>
<dbReference type="InterPro" id="IPR006047">
    <property type="entry name" value="GH13_cat_dom"/>
</dbReference>
<dbReference type="GO" id="GO:0015180">
    <property type="term" value="F:L-alanine transmembrane transporter activity"/>
    <property type="evidence" value="ECO:0007669"/>
    <property type="project" value="TreeGrafter"/>
</dbReference>
<keyword evidence="2" id="KW-0472">Membrane</keyword>
<feature type="compositionally biased region" description="Basic and acidic residues" evidence="1">
    <location>
        <begin position="7"/>
        <end position="28"/>
    </location>
</feature>
<dbReference type="SMART" id="SM00642">
    <property type="entry name" value="Aamy"/>
    <property type="match status" value="1"/>
</dbReference>
<evidence type="ECO:0000313" key="5">
    <source>
        <dbReference type="Proteomes" id="UP000694541"/>
    </source>
</evidence>
<dbReference type="AlphaFoldDB" id="A0A8B9RTG9"/>
<dbReference type="InterPro" id="IPR031984">
    <property type="entry name" value="SLC3A2_N"/>
</dbReference>
<keyword evidence="5" id="KW-1185">Reference proteome</keyword>
<dbReference type="GO" id="GO:0015173">
    <property type="term" value="F:aromatic amino acid transmembrane transporter activity"/>
    <property type="evidence" value="ECO:0007669"/>
    <property type="project" value="TreeGrafter"/>
</dbReference>
<dbReference type="GO" id="GO:0016323">
    <property type="term" value="C:basolateral plasma membrane"/>
    <property type="evidence" value="ECO:0007669"/>
    <property type="project" value="TreeGrafter"/>
</dbReference>
<keyword evidence="2" id="KW-1133">Transmembrane helix</keyword>
<sequence>MEAETESPPRDLELSALEAEKEPMAAKAEDEDEKEEERGGRAPPGPDPVPLPGSEKNGLVKIPADEELGGGPDVSGGCKFTGLGKEELLRAAGAPPWAKARALLLFLFWLGWLGMLGAAAAIVARAPRCRPLPPRAWWELGGLYRAPPRPFAGDLKGVAARLDHVAGLHMRGLVLGPLHPQISGDPQNSSLEQLDPLLGSLQDFADLLQAAKKKGLQVILDLTPNYSGEAAWFGPEVAEDPGFHEKVKRALSVWLERGVAGFFLDGIEELQPSVVAEWRNLTEQNRPDGVPRVLVGGTRLQDSSKLLALLNSSGAGLVLGPFLETLGADPPGSTIAPRLLDFLRPQIPLAWRVGSPQQHLAGLSPPRAPQRLLLLWAALPGTPVLSYGDEVGLGDPPSAPPGQELPPMPWDVIEGIEEGDNSTEARLLELCRHLGALRVRERSLSLGEAEAIPAGQAAAFLRSWDQSERFLVVLNPGSQPLRRLALEDPRLPPQATLRLSTHRPLPQDPQVDLGNFELLPYEGLLLSFPYAP</sequence>
<dbReference type="SUPFAM" id="SSF51445">
    <property type="entry name" value="(Trans)glycosidases"/>
    <property type="match status" value="1"/>
</dbReference>
<evidence type="ECO:0000256" key="1">
    <source>
        <dbReference type="SAM" id="MobiDB-lite"/>
    </source>
</evidence>
<feature type="transmembrane region" description="Helical" evidence="2">
    <location>
        <begin position="103"/>
        <end position="124"/>
    </location>
</feature>
<dbReference type="Gene3D" id="3.20.20.80">
    <property type="entry name" value="Glycosidases"/>
    <property type="match status" value="1"/>
</dbReference>
<dbReference type="Proteomes" id="UP000694541">
    <property type="component" value="Unplaced"/>
</dbReference>
<dbReference type="GO" id="GO:1904273">
    <property type="term" value="P:L-alanine import across plasma membrane"/>
    <property type="evidence" value="ECO:0007669"/>
    <property type="project" value="TreeGrafter"/>
</dbReference>
<dbReference type="Pfam" id="PF16028">
    <property type="entry name" value="SLC3A2_N"/>
    <property type="match status" value="1"/>
</dbReference>
<dbReference type="InterPro" id="IPR042280">
    <property type="entry name" value="SLC3A2"/>
</dbReference>
<reference evidence="4" key="2">
    <citation type="submission" date="2025-09" db="UniProtKB">
        <authorList>
            <consortium name="Ensembl"/>
        </authorList>
    </citation>
    <scope>IDENTIFICATION</scope>
</reference>
<dbReference type="Ensembl" id="ENSANIT00000009672.1">
    <property type="protein sequence ID" value="ENSANIP00000009350.1"/>
    <property type="gene ID" value="ENSANIG00000006307.1"/>
</dbReference>
<name>A0A8B9RTG9_9AVES</name>
<dbReference type="GO" id="GO:0005975">
    <property type="term" value="P:carbohydrate metabolic process"/>
    <property type="evidence" value="ECO:0007669"/>
    <property type="project" value="InterPro"/>
</dbReference>
<proteinExistence type="predicted"/>
<evidence type="ECO:0000259" key="3">
    <source>
        <dbReference type="SMART" id="SM00642"/>
    </source>
</evidence>
<dbReference type="PANTHER" id="PTHR46673">
    <property type="entry name" value="4F2 CELL-SURFACE ANTIGEN HEAVY CHAIN"/>
    <property type="match status" value="1"/>
</dbReference>
<accession>A0A8B9RTG9</accession>
<keyword evidence="2" id="KW-0812">Transmembrane</keyword>